<dbReference type="PANTHER" id="PTHR11078">
    <property type="entry name" value="N UTILIZATION SUBSTANCE PROTEIN B-RELATED"/>
    <property type="match status" value="1"/>
</dbReference>
<dbReference type="InterPro" id="IPR011605">
    <property type="entry name" value="NusB_fam"/>
</dbReference>
<proteinExistence type="inferred from homology"/>
<feature type="domain" description="NusB/RsmB/TIM44" evidence="6">
    <location>
        <begin position="205"/>
        <end position="296"/>
    </location>
</feature>
<accession>A0A1Z4BQQ8</accession>
<dbReference type="GO" id="GO:0006353">
    <property type="term" value="P:DNA-templated transcription termination"/>
    <property type="evidence" value="ECO:0007669"/>
    <property type="project" value="InterPro"/>
</dbReference>
<gene>
    <name evidence="7" type="primary">nusB</name>
    <name evidence="7" type="ORF">CBG49_11400</name>
</gene>
<keyword evidence="2" id="KW-0889">Transcription antitermination</keyword>
<dbReference type="EMBL" id="CP022022">
    <property type="protein sequence ID" value="ASF43634.1"/>
    <property type="molecule type" value="Genomic_DNA"/>
</dbReference>
<name>A0A1Z4BQQ8_9FLAO</name>
<evidence type="ECO:0000259" key="6">
    <source>
        <dbReference type="Pfam" id="PF01029"/>
    </source>
</evidence>
<dbReference type="GO" id="GO:0003723">
    <property type="term" value="F:RNA binding"/>
    <property type="evidence" value="ECO:0007669"/>
    <property type="project" value="UniProtKB-KW"/>
</dbReference>
<sequence length="313" mass="36710">MLTRRHIRAKVMQSVYAMQQSQSQDLDKELKFLQNSANEMENLYLLLMALLTELHSLAVNQYEVAQKKYLATPTDKLLHQKMKDNELLSLIATNEMLQKAIADAHINFWNIQEEYVRTLYKRIVESDTYQAYSKQKASFEADKKFLIEIFEEFIAPDEGLYEYIEDYNLTWMDDFPIVNTFIVREFKNLRPNPPEKYFTPPLYNNSEEKEFLVDLLKKTALNDAKLKSFVEDKLTNWDKERVAVLDLILLKMAICEFLHFPSIPVKVTINEYLELAKEYSTAKSSLFINGVLNVVHKELSEKELIKKIGRGLL</sequence>
<dbReference type="GO" id="GO:0031564">
    <property type="term" value="P:transcription antitermination"/>
    <property type="evidence" value="ECO:0007669"/>
    <property type="project" value="UniProtKB-KW"/>
</dbReference>
<dbReference type="Pfam" id="PF01029">
    <property type="entry name" value="NusB"/>
    <property type="match status" value="1"/>
</dbReference>
<keyword evidence="8" id="KW-1185">Reference proteome</keyword>
<dbReference type="Gene3D" id="1.10.940.10">
    <property type="entry name" value="NusB-like"/>
    <property type="match status" value="1"/>
</dbReference>
<evidence type="ECO:0000256" key="4">
    <source>
        <dbReference type="ARBA" id="ARBA00023015"/>
    </source>
</evidence>
<evidence type="ECO:0000313" key="8">
    <source>
        <dbReference type="Proteomes" id="UP000197007"/>
    </source>
</evidence>
<evidence type="ECO:0000256" key="3">
    <source>
        <dbReference type="ARBA" id="ARBA00022884"/>
    </source>
</evidence>
<dbReference type="AlphaFoldDB" id="A0A1Z4BQQ8"/>
<dbReference type="GO" id="GO:0005829">
    <property type="term" value="C:cytosol"/>
    <property type="evidence" value="ECO:0007669"/>
    <property type="project" value="TreeGrafter"/>
</dbReference>
<comment type="similarity">
    <text evidence="1">Belongs to the NusB family.</text>
</comment>
<protein>
    <submittedName>
        <fullName evidence="7">Transcription antitermination factor NusB</fullName>
    </submittedName>
</protein>
<evidence type="ECO:0000256" key="2">
    <source>
        <dbReference type="ARBA" id="ARBA00022814"/>
    </source>
</evidence>
<keyword evidence="4" id="KW-0805">Transcription regulation</keyword>
<reference evidence="8" key="1">
    <citation type="submission" date="2017-06" db="EMBL/GenBank/DDBJ databases">
        <title>Complete genome sequence of Capnocytophaga sp. KCOM 1579 (=ChDC OS43) isolated from a human refractory periapical abscess lesion.</title>
        <authorList>
            <person name="Kook J.-K."/>
            <person name="Park S.-N."/>
            <person name="Lim Y.K."/>
            <person name="Roh H."/>
        </authorList>
    </citation>
    <scope>NUCLEOTIDE SEQUENCE [LARGE SCALE GENOMIC DNA]</scope>
    <source>
        <strain evidence="8">ChDC OS43</strain>
    </source>
</reference>
<dbReference type="NCBIfam" id="TIGR01951">
    <property type="entry name" value="nusB"/>
    <property type="match status" value="1"/>
</dbReference>
<dbReference type="InterPro" id="IPR006027">
    <property type="entry name" value="NusB_RsmB_TIM44"/>
</dbReference>
<dbReference type="RefSeq" id="WP_088594565.1">
    <property type="nucleotide sequence ID" value="NZ_CP022022.1"/>
</dbReference>
<dbReference type="PANTHER" id="PTHR11078:SF3">
    <property type="entry name" value="ANTITERMINATION NUSB DOMAIN-CONTAINING PROTEIN"/>
    <property type="match status" value="1"/>
</dbReference>
<evidence type="ECO:0000256" key="1">
    <source>
        <dbReference type="ARBA" id="ARBA00005952"/>
    </source>
</evidence>
<dbReference type="SUPFAM" id="SSF48013">
    <property type="entry name" value="NusB-like"/>
    <property type="match status" value="1"/>
</dbReference>
<organism evidence="7 8">
    <name type="scientific">Capnocytophaga endodontalis</name>
    <dbReference type="NCBI Taxonomy" id="2708117"/>
    <lineage>
        <taxon>Bacteria</taxon>
        <taxon>Pseudomonadati</taxon>
        <taxon>Bacteroidota</taxon>
        <taxon>Flavobacteriia</taxon>
        <taxon>Flavobacteriales</taxon>
        <taxon>Flavobacteriaceae</taxon>
        <taxon>Capnocytophaga</taxon>
    </lineage>
</organism>
<evidence type="ECO:0000313" key="7">
    <source>
        <dbReference type="EMBL" id="ASF43634.1"/>
    </source>
</evidence>
<keyword evidence="3" id="KW-0694">RNA-binding</keyword>
<dbReference type="Proteomes" id="UP000197007">
    <property type="component" value="Chromosome"/>
</dbReference>
<keyword evidence="5" id="KW-0804">Transcription</keyword>
<evidence type="ECO:0000256" key="5">
    <source>
        <dbReference type="ARBA" id="ARBA00023163"/>
    </source>
</evidence>
<dbReference type="InterPro" id="IPR035926">
    <property type="entry name" value="NusB-like_sf"/>
</dbReference>
<dbReference type="KEGG" id="capn:CBG49_11400"/>